<dbReference type="InterPro" id="IPR012349">
    <property type="entry name" value="Split_barrel_FMN-bd"/>
</dbReference>
<dbReference type="SUPFAM" id="SSF50475">
    <property type="entry name" value="FMN-binding split barrel"/>
    <property type="match status" value="1"/>
</dbReference>
<keyword evidence="2" id="KW-1185">Reference proteome</keyword>
<dbReference type="RefSeq" id="WP_090044574.1">
    <property type="nucleotide sequence ID" value="NZ_FNCC01000001.1"/>
</dbReference>
<dbReference type="EMBL" id="FNCC01000001">
    <property type="protein sequence ID" value="SDF35383.1"/>
    <property type="molecule type" value="Genomic_DNA"/>
</dbReference>
<organism evidence="1 2">
    <name type="scientific">Lentzea fradiae</name>
    <dbReference type="NCBI Taxonomy" id="200378"/>
    <lineage>
        <taxon>Bacteria</taxon>
        <taxon>Bacillati</taxon>
        <taxon>Actinomycetota</taxon>
        <taxon>Actinomycetes</taxon>
        <taxon>Pseudonocardiales</taxon>
        <taxon>Pseudonocardiaceae</taxon>
        <taxon>Lentzea</taxon>
    </lineage>
</organism>
<dbReference type="Proteomes" id="UP000199623">
    <property type="component" value="Unassembled WGS sequence"/>
</dbReference>
<dbReference type="Gene3D" id="2.30.110.10">
    <property type="entry name" value="Electron Transport, Fmn-binding Protein, Chain A"/>
    <property type="match status" value="1"/>
</dbReference>
<evidence type="ECO:0000313" key="2">
    <source>
        <dbReference type="Proteomes" id="UP000199623"/>
    </source>
</evidence>
<name>A0A1G7KDV8_9PSEU</name>
<proteinExistence type="predicted"/>
<reference evidence="2" key="1">
    <citation type="submission" date="2016-10" db="EMBL/GenBank/DDBJ databases">
        <authorList>
            <person name="Varghese N."/>
            <person name="Submissions S."/>
        </authorList>
    </citation>
    <scope>NUCLEOTIDE SEQUENCE [LARGE SCALE GENOMIC DNA]</scope>
    <source>
        <strain evidence="2">CGMCC 4.3506</strain>
    </source>
</reference>
<protein>
    <submittedName>
        <fullName evidence="1">Pyridoxamine 5'-phosphate oxidase</fullName>
    </submittedName>
</protein>
<evidence type="ECO:0000313" key="1">
    <source>
        <dbReference type="EMBL" id="SDF35383.1"/>
    </source>
</evidence>
<gene>
    <name evidence="1" type="ORF">SAMN05216553_101227</name>
</gene>
<dbReference type="InterPro" id="IPR024747">
    <property type="entry name" value="Pyridox_Oxase-rel"/>
</dbReference>
<dbReference type="Pfam" id="PF12900">
    <property type="entry name" value="Pyridox_ox_2"/>
    <property type="match status" value="1"/>
</dbReference>
<sequence length="130" mass="13716">MTSARELTNGECWDVLGRVGIGRLLHTSGGLPVAPLVPFVMRNKVIMASLDGDTAAKVVPAGAEFVAFQADDLSAGGRSCHSVTVYGRARVVSSRRRACAEMAGLPRYDGRAVYVCVAPVQLNGSYVDFG</sequence>
<dbReference type="AlphaFoldDB" id="A0A1G7KDV8"/>
<accession>A0A1G7KDV8</accession>
<dbReference type="STRING" id="200378.SAMN05216553_101227"/>